<dbReference type="Proteomes" id="UP000179360">
    <property type="component" value="Unassembled WGS sequence"/>
</dbReference>
<proteinExistence type="predicted"/>
<organism evidence="2 3">
    <name type="scientific">Candidatus Muproteobacteria bacterium RIFCSPHIGHO2_01_FULL_65_16</name>
    <dbReference type="NCBI Taxonomy" id="1817764"/>
    <lineage>
        <taxon>Bacteria</taxon>
        <taxon>Pseudomonadati</taxon>
        <taxon>Pseudomonadota</taxon>
        <taxon>Candidatus Muproteobacteria</taxon>
    </lineage>
</organism>
<keyword evidence="1" id="KW-1133">Transmembrane helix</keyword>
<dbReference type="AlphaFoldDB" id="A0A1F6THT8"/>
<comment type="caution">
    <text evidence="2">The sequence shown here is derived from an EMBL/GenBank/DDBJ whole genome shotgun (WGS) entry which is preliminary data.</text>
</comment>
<keyword evidence="1" id="KW-0472">Membrane</keyword>
<evidence type="ECO:0000313" key="3">
    <source>
        <dbReference type="Proteomes" id="UP000179360"/>
    </source>
</evidence>
<protein>
    <submittedName>
        <fullName evidence="2">Uncharacterized protein</fullName>
    </submittedName>
</protein>
<gene>
    <name evidence="2" type="ORF">A2637_04475</name>
</gene>
<keyword evidence="1" id="KW-0812">Transmembrane</keyword>
<sequence>MNEIHADARPIVRNLVLIGVFAYLVGGWMVVGGLFAPDIVPRARVPGWVLGLIGALFLLTGWLAFYYGPRWYRRASWVVRTVAPTTMHLKVQIRRDADKSRSLSALLSPVSTDAAAPAASLSMQWPSWDVESLPEGPVEVFQDPRPGGPVVIRTSRGWLWPAPGAGFKRRGKTGRSG</sequence>
<name>A0A1F6THT8_9PROT</name>
<reference evidence="2 3" key="1">
    <citation type="journal article" date="2016" name="Nat. Commun.">
        <title>Thousands of microbial genomes shed light on interconnected biogeochemical processes in an aquifer system.</title>
        <authorList>
            <person name="Anantharaman K."/>
            <person name="Brown C.T."/>
            <person name="Hug L.A."/>
            <person name="Sharon I."/>
            <person name="Castelle C.J."/>
            <person name="Probst A.J."/>
            <person name="Thomas B.C."/>
            <person name="Singh A."/>
            <person name="Wilkins M.J."/>
            <person name="Karaoz U."/>
            <person name="Brodie E.L."/>
            <person name="Williams K.H."/>
            <person name="Hubbard S.S."/>
            <person name="Banfield J.F."/>
        </authorList>
    </citation>
    <scope>NUCLEOTIDE SEQUENCE [LARGE SCALE GENOMIC DNA]</scope>
</reference>
<feature type="transmembrane region" description="Helical" evidence="1">
    <location>
        <begin position="48"/>
        <end position="67"/>
    </location>
</feature>
<accession>A0A1F6THT8</accession>
<dbReference type="EMBL" id="MFSY01000115">
    <property type="protein sequence ID" value="OGI44649.1"/>
    <property type="molecule type" value="Genomic_DNA"/>
</dbReference>
<feature type="transmembrane region" description="Helical" evidence="1">
    <location>
        <begin position="12"/>
        <end position="36"/>
    </location>
</feature>
<evidence type="ECO:0000256" key="1">
    <source>
        <dbReference type="SAM" id="Phobius"/>
    </source>
</evidence>
<evidence type="ECO:0000313" key="2">
    <source>
        <dbReference type="EMBL" id="OGI44649.1"/>
    </source>
</evidence>